<evidence type="ECO:0000313" key="2">
    <source>
        <dbReference type="Proteomes" id="UP000241769"/>
    </source>
</evidence>
<comment type="caution">
    <text evidence="1">The sequence shown here is derived from an EMBL/GenBank/DDBJ whole genome shotgun (WGS) entry which is preliminary data.</text>
</comment>
<dbReference type="EMBL" id="MDYQ01000560">
    <property type="protein sequence ID" value="PRP73731.1"/>
    <property type="molecule type" value="Genomic_DNA"/>
</dbReference>
<dbReference type="Proteomes" id="UP000241769">
    <property type="component" value="Unassembled WGS sequence"/>
</dbReference>
<proteinExistence type="predicted"/>
<gene>
    <name evidence="1" type="ORF">PROFUN_16556</name>
</gene>
<keyword evidence="2" id="KW-1185">Reference proteome</keyword>
<accession>A0A2P6MPV5</accession>
<dbReference type="InParanoid" id="A0A2P6MPV5"/>
<protein>
    <submittedName>
        <fullName evidence="1">Uncharacterized protein</fullName>
    </submittedName>
</protein>
<sequence>DSLQDSLKTRPSLQVLTQHLTSLTNWKTRRKVSENSATKKHIQCMFIEKEHLGFLWFEIILYKQRLIELFGSYDILGMLCTVLVTITAIDNKYKLSHKVPGRQGWLGCFAEIFRFERHSAIAFTFQRSQPHTGLRSVSCRLFIDSSTGLGSVLHCPFEEDPPSISLGNITPTQHQFVFVFSRSFQVSRPYRPPITLQDVAQITPSIAFVLPSTRVAPPPGQLTGNWTAVQAPAPQTAPPGLYGALRASQALARIAAAERGHKATVGRLRDESFLQAIVSGITINVSAGLLQNAVQSDEHTNLAGAITLTGGATIAIAIHALYRWWQHRKEYNSLP</sequence>
<evidence type="ECO:0000313" key="1">
    <source>
        <dbReference type="EMBL" id="PRP73731.1"/>
    </source>
</evidence>
<dbReference type="AlphaFoldDB" id="A0A2P6MPV5"/>
<organism evidence="1 2">
    <name type="scientific">Planoprotostelium fungivorum</name>
    <dbReference type="NCBI Taxonomy" id="1890364"/>
    <lineage>
        <taxon>Eukaryota</taxon>
        <taxon>Amoebozoa</taxon>
        <taxon>Evosea</taxon>
        <taxon>Variosea</taxon>
        <taxon>Cavosteliida</taxon>
        <taxon>Cavosteliaceae</taxon>
        <taxon>Planoprotostelium</taxon>
    </lineage>
</organism>
<feature type="non-terminal residue" evidence="1">
    <location>
        <position position="1"/>
    </location>
</feature>
<reference evidence="1 2" key="1">
    <citation type="journal article" date="2018" name="Genome Biol. Evol.">
        <title>Multiple Roots of Fruiting Body Formation in Amoebozoa.</title>
        <authorList>
            <person name="Hillmann F."/>
            <person name="Forbes G."/>
            <person name="Novohradska S."/>
            <person name="Ferling I."/>
            <person name="Riege K."/>
            <person name="Groth M."/>
            <person name="Westermann M."/>
            <person name="Marz M."/>
            <person name="Spaller T."/>
            <person name="Winckler T."/>
            <person name="Schaap P."/>
            <person name="Glockner G."/>
        </authorList>
    </citation>
    <scope>NUCLEOTIDE SEQUENCE [LARGE SCALE GENOMIC DNA]</scope>
    <source>
        <strain evidence="1 2">Jena</strain>
    </source>
</reference>
<name>A0A2P6MPV5_9EUKA</name>